<evidence type="ECO:0000313" key="2">
    <source>
        <dbReference type="EMBL" id="KAL3387411.1"/>
    </source>
</evidence>
<feature type="region of interest" description="Disordered" evidence="1">
    <location>
        <begin position="90"/>
        <end position="112"/>
    </location>
</feature>
<name>A0ABD2W3G3_9HYME</name>
<proteinExistence type="predicted"/>
<gene>
    <name evidence="2" type="ORF">TKK_017344</name>
</gene>
<evidence type="ECO:0000313" key="3">
    <source>
        <dbReference type="Proteomes" id="UP001627154"/>
    </source>
</evidence>
<accession>A0ABD2W3G3</accession>
<protein>
    <submittedName>
        <fullName evidence="2">Uncharacterized protein</fullName>
    </submittedName>
</protein>
<dbReference type="EMBL" id="JBJJXI010000137">
    <property type="protein sequence ID" value="KAL3387411.1"/>
    <property type="molecule type" value="Genomic_DNA"/>
</dbReference>
<comment type="caution">
    <text evidence="2">The sequence shown here is derived from an EMBL/GenBank/DDBJ whole genome shotgun (WGS) entry which is preliminary data.</text>
</comment>
<organism evidence="2 3">
    <name type="scientific">Trichogramma kaykai</name>
    <dbReference type="NCBI Taxonomy" id="54128"/>
    <lineage>
        <taxon>Eukaryota</taxon>
        <taxon>Metazoa</taxon>
        <taxon>Ecdysozoa</taxon>
        <taxon>Arthropoda</taxon>
        <taxon>Hexapoda</taxon>
        <taxon>Insecta</taxon>
        <taxon>Pterygota</taxon>
        <taxon>Neoptera</taxon>
        <taxon>Endopterygota</taxon>
        <taxon>Hymenoptera</taxon>
        <taxon>Apocrita</taxon>
        <taxon>Proctotrupomorpha</taxon>
        <taxon>Chalcidoidea</taxon>
        <taxon>Trichogrammatidae</taxon>
        <taxon>Trichogramma</taxon>
    </lineage>
</organism>
<keyword evidence="3" id="KW-1185">Reference proteome</keyword>
<dbReference type="AlphaFoldDB" id="A0ABD2W3G3"/>
<evidence type="ECO:0000256" key="1">
    <source>
        <dbReference type="SAM" id="MobiDB-lite"/>
    </source>
</evidence>
<dbReference type="Proteomes" id="UP001627154">
    <property type="component" value="Unassembled WGS sequence"/>
</dbReference>
<reference evidence="2 3" key="1">
    <citation type="journal article" date="2024" name="bioRxiv">
        <title>A reference genome for Trichogramma kaykai: A tiny desert-dwelling parasitoid wasp with competing sex-ratio distorters.</title>
        <authorList>
            <person name="Culotta J."/>
            <person name="Lindsey A.R."/>
        </authorList>
    </citation>
    <scope>NUCLEOTIDE SEQUENCE [LARGE SCALE GENOMIC DNA]</scope>
    <source>
        <strain evidence="2 3">KSX58</strain>
    </source>
</reference>
<sequence length="306" mass="33827">MCTCQSHECVARACHERGSTSDGQFGKCVEASSAATTCTRSRGKAHGGGGGGLRPRDGVVVALARVCVRCTAYALYPAALDELHYLSEREAKEEKKSSRVGSRGTRADSLQGLPLTAGRDAARGVCWLQITREAGVRARSPAPSAYASRRATRSADPNLPWHTRVANKRVGARTAALPVRVLLHARRLIFSSKAPVRKLLLKAGSVRRSFARSSPTARIPLILRIRGYNRIRECAATLGHNFFFRHRSKRRLRLGLGGIFQVARMMNQSTATRRRRWRRRRLMRDLIAESCNYTHRGAARRSVTAA</sequence>